<dbReference type="Gene3D" id="2.30.220.10">
    <property type="entry name" value="f41 fragment of flagellin, C-terminal domain"/>
    <property type="match status" value="1"/>
</dbReference>
<dbReference type="KEGG" id="afy:BW247_07730"/>
<evidence type="ECO:0000256" key="4">
    <source>
        <dbReference type="RuleBase" id="RU362073"/>
    </source>
</evidence>
<dbReference type="InterPro" id="IPR001492">
    <property type="entry name" value="Flagellin"/>
</dbReference>
<dbReference type="STRING" id="1765967.BW247_07730"/>
<evidence type="ECO:0000313" key="7">
    <source>
        <dbReference type="EMBL" id="APZ42995.1"/>
    </source>
</evidence>
<organism evidence="7 8">
    <name type="scientific">Acidihalobacter ferrooxydans</name>
    <dbReference type="NCBI Taxonomy" id="1765967"/>
    <lineage>
        <taxon>Bacteria</taxon>
        <taxon>Pseudomonadati</taxon>
        <taxon>Pseudomonadota</taxon>
        <taxon>Gammaproteobacteria</taxon>
        <taxon>Chromatiales</taxon>
        <taxon>Ectothiorhodospiraceae</taxon>
        <taxon>Acidihalobacter</taxon>
    </lineage>
</organism>
<dbReference type="SUPFAM" id="SSF64518">
    <property type="entry name" value="Phase 1 flagellin"/>
    <property type="match status" value="1"/>
</dbReference>
<evidence type="ECO:0000256" key="1">
    <source>
        <dbReference type="ARBA" id="ARBA00005709"/>
    </source>
</evidence>
<comment type="subcellular location">
    <subcellularLocation>
        <location evidence="4">Secreted</location>
    </subcellularLocation>
    <subcellularLocation>
        <location evidence="4">Bacterial flagellum</location>
    </subcellularLocation>
</comment>
<reference evidence="7 8" key="1">
    <citation type="submission" date="2017-01" db="EMBL/GenBank/DDBJ databases">
        <title>Draft sequence of Acidihalobacter ferrooxidans strain DSM 14175 (strain V8).</title>
        <authorList>
            <person name="Khaleque H.N."/>
            <person name="Ramsay J.P."/>
            <person name="Murphy R.J.T."/>
            <person name="Kaksonen A.H."/>
            <person name="Boxall N.J."/>
            <person name="Watkin E.L.J."/>
        </authorList>
    </citation>
    <scope>NUCLEOTIDE SEQUENCE [LARGE SCALE GENOMIC DNA]</scope>
    <source>
        <strain evidence="7 8">V8</strain>
    </source>
</reference>
<evidence type="ECO:0000259" key="5">
    <source>
        <dbReference type="Pfam" id="PF00669"/>
    </source>
</evidence>
<dbReference type="Pfam" id="PF00700">
    <property type="entry name" value="Flagellin_C"/>
    <property type="match status" value="1"/>
</dbReference>
<dbReference type="RefSeq" id="WP_076836643.1">
    <property type="nucleotide sequence ID" value="NZ_CP019434.1"/>
</dbReference>
<sequence length="472" mass="47758">MSLVINTNIASLQAQNNLSKTQSQLDNALQQLSSGLRINSPANDPAGYAIAQGMTSQINGFNQAIRNANDGISFAQVANGALNTVTNSLQTIRTLAIQSANASNSAQDRQALNQEVQQNIKQVNTTAQTTQFNGQSILNGTLTQLVFQVGANANQTISANGIDVRGQNLGATYGDANSVFSGTLSSSTSGSFTINGTKGSAGISTTAGESLSNVIASINNASSQTGVYAQTASDVSGTLSYTSSGGATTQTINGVQVSISANATLSQAVDSINAYSAQTGVTATASGSSGIVLSDNTGASITFSGSSTNITASGAATTATSGTFQAGVELYTSVGGTIQVSGAAAELATFGFTTSGSGSTSANFDSNTLTLNSTNILTAKNAQFAIKAMDFALTQMSQFGGQLGALQNRFQATISNLQSASTNTQAARSRIQDTNFAQETAALSRAQVLQQAGVAMVAQANALPQVALSLLK</sequence>
<dbReference type="AlphaFoldDB" id="A0A1P8UGN9"/>
<evidence type="ECO:0000256" key="2">
    <source>
        <dbReference type="ARBA" id="ARBA00022525"/>
    </source>
</evidence>
<dbReference type="OrthoDB" id="9796789at2"/>
<dbReference type="Gene3D" id="6.10.10.10">
    <property type="entry name" value="Flagellar export chaperone, C-terminal domain"/>
    <property type="match status" value="1"/>
</dbReference>
<dbReference type="InterPro" id="IPR010810">
    <property type="entry name" value="Flagellin_hook_IN_motif"/>
</dbReference>
<evidence type="ECO:0000259" key="6">
    <source>
        <dbReference type="Pfam" id="PF00700"/>
    </source>
</evidence>
<feature type="domain" description="Flagellin C-terminal" evidence="6">
    <location>
        <begin position="386"/>
        <end position="471"/>
    </location>
</feature>
<dbReference type="InterPro" id="IPR046358">
    <property type="entry name" value="Flagellin_C"/>
</dbReference>
<dbReference type="GO" id="GO:0009288">
    <property type="term" value="C:bacterial-type flagellum"/>
    <property type="evidence" value="ECO:0007669"/>
    <property type="project" value="UniProtKB-SubCell"/>
</dbReference>
<feature type="domain" description="Flagellin N-terminal" evidence="5">
    <location>
        <begin position="5"/>
        <end position="142"/>
    </location>
</feature>
<dbReference type="PANTHER" id="PTHR42792:SF2">
    <property type="entry name" value="FLAGELLIN"/>
    <property type="match status" value="1"/>
</dbReference>
<dbReference type="PRINTS" id="PR00207">
    <property type="entry name" value="FLAGELLIN"/>
</dbReference>
<evidence type="ECO:0000256" key="3">
    <source>
        <dbReference type="ARBA" id="ARBA00023143"/>
    </source>
</evidence>
<evidence type="ECO:0000313" key="8">
    <source>
        <dbReference type="Proteomes" id="UP000243807"/>
    </source>
</evidence>
<dbReference type="EMBL" id="CP019434">
    <property type="protein sequence ID" value="APZ42995.1"/>
    <property type="molecule type" value="Genomic_DNA"/>
</dbReference>
<keyword evidence="8" id="KW-1185">Reference proteome</keyword>
<proteinExistence type="inferred from homology"/>
<keyword evidence="3 4" id="KW-0975">Bacterial flagellum</keyword>
<dbReference type="Pfam" id="PF00669">
    <property type="entry name" value="Flagellin_N"/>
    <property type="match status" value="1"/>
</dbReference>
<accession>A0A1P8UGN9</accession>
<dbReference type="GO" id="GO:0005576">
    <property type="term" value="C:extracellular region"/>
    <property type="evidence" value="ECO:0007669"/>
    <property type="project" value="UniProtKB-SubCell"/>
</dbReference>
<dbReference type="PANTHER" id="PTHR42792">
    <property type="entry name" value="FLAGELLIN"/>
    <property type="match status" value="1"/>
</dbReference>
<dbReference type="Gene3D" id="6.10.280.190">
    <property type="match status" value="1"/>
</dbReference>
<gene>
    <name evidence="7" type="ORF">BW247_07730</name>
</gene>
<dbReference type="Gene3D" id="1.20.1330.10">
    <property type="entry name" value="f41 fragment of flagellin, N-terminal domain"/>
    <property type="match status" value="1"/>
</dbReference>
<dbReference type="InterPro" id="IPR042187">
    <property type="entry name" value="Flagellin_C_sub2"/>
</dbReference>
<dbReference type="GO" id="GO:0005198">
    <property type="term" value="F:structural molecule activity"/>
    <property type="evidence" value="ECO:0007669"/>
    <property type="project" value="UniProtKB-UniRule"/>
</dbReference>
<dbReference type="Pfam" id="PF07196">
    <property type="entry name" value="Flagellin_IN"/>
    <property type="match status" value="2"/>
</dbReference>
<dbReference type="Gene3D" id="2.170.280.10">
    <property type="entry name" value="f41 fragment of flagellin, middle domain"/>
    <property type="match status" value="1"/>
</dbReference>
<comment type="similarity">
    <text evidence="1 4">Belongs to the bacterial flagellin family.</text>
</comment>
<dbReference type="InterPro" id="IPR001029">
    <property type="entry name" value="Flagellin_N"/>
</dbReference>
<keyword evidence="2 4" id="KW-0964">Secreted</keyword>
<dbReference type="Proteomes" id="UP000243807">
    <property type="component" value="Chromosome"/>
</dbReference>
<comment type="function">
    <text evidence="4">Flagellin is the subunit protein which polymerizes to form the filaments of bacterial flagella.</text>
</comment>
<protein>
    <recommendedName>
        <fullName evidence="4">Flagellin</fullName>
    </recommendedName>
</protein>
<name>A0A1P8UGN9_9GAMM</name>